<keyword evidence="3" id="KW-1185">Reference proteome</keyword>
<gene>
    <name evidence="2" type="ORF">GA0070610_2394</name>
</gene>
<organism evidence="2 3">
    <name type="scientific">Micromonospora echinofusca</name>
    <dbReference type="NCBI Taxonomy" id="47858"/>
    <lineage>
        <taxon>Bacteria</taxon>
        <taxon>Bacillati</taxon>
        <taxon>Actinomycetota</taxon>
        <taxon>Actinomycetes</taxon>
        <taxon>Micromonosporales</taxon>
        <taxon>Micromonosporaceae</taxon>
        <taxon>Micromonospora</taxon>
    </lineage>
</organism>
<name>A0A1C5G8T5_MICEH</name>
<sequence>MIRHPLSLVAAAVLGLSAVAAPAQAAPAPAHVVAQSDLGVQVAPTGCTTWVQWVQEGGNSYYYGRGNVQCATGRYKVKLQCRNLQTGVGYVVYGGYAVNAPGTATATCYSGNVAEGVYPVEDPLPTAGVTGCVSWAEWVHQGSNHYYGRGTAQCDTGTYRVQIQCRNAQTGQRYVVYGPAVTAPSISTTTCYQGNVADVVSGVPA</sequence>
<evidence type="ECO:0000256" key="1">
    <source>
        <dbReference type="SAM" id="SignalP"/>
    </source>
</evidence>
<proteinExistence type="predicted"/>
<dbReference type="Proteomes" id="UP000198251">
    <property type="component" value="Chromosome I"/>
</dbReference>
<dbReference type="EMBL" id="LT607733">
    <property type="protein sequence ID" value="SCG16137.1"/>
    <property type="molecule type" value="Genomic_DNA"/>
</dbReference>
<reference evidence="2 3" key="1">
    <citation type="submission" date="2016-06" db="EMBL/GenBank/DDBJ databases">
        <authorList>
            <person name="Kjaerup R.B."/>
            <person name="Dalgaard T.S."/>
            <person name="Juul-Madsen H.R."/>
        </authorList>
    </citation>
    <scope>NUCLEOTIDE SEQUENCE [LARGE SCALE GENOMIC DNA]</scope>
    <source>
        <strain evidence="2 3">DSM 43913</strain>
    </source>
</reference>
<protein>
    <recommendedName>
        <fullName evidence="4">Secreted protein</fullName>
    </recommendedName>
</protein>
<evidence type="ECO:0000313" key="3">
    <source>
        <dbReference type="Proteomes" id="UP000198251"/>
    </source>
</evidence>
<feature type="signal peptide" evidence="1">
    <location>
        <begin position="1"/>
        <end position="25"/>
    </location>
</feature>
<keyword evidence="1" id="KW-0732">Signal</keyword>
<accession>A0A1C5G8T5</accession>
<evidence type="ECO:0000313" key="2">
    <source>
        <dbReference type="EMBL" id="SCG16137.1"/>
    </source>
</evidence>
<feature type="chain" id="PRO_5008716407" description="Secreted protein" evidence="1">
    <location>
        <begin position="26"/>
        <end position="205"/>
    </location>
</feature>
<evidence type="ECO:0008006" key="4">
    <source>
        <dbReference type="Google" id="ProtNLM"/>
    </source>
</evidence>
<dbReference type="AlphaFoldDB" id="A0A1C5G8T5"/>